<feature type="chain" id="PRO_5001644128" evidence="2">
    <location>
        <begin position="17"/>
        <end position="385"/>
    </location>
</feature>
<dbReference type="AlphaFoldDB" id="A0A067QLC9"/>
<proteinExistence type="predicted"/>
<feature type="region of interest" description="Disordered" evidence="1">
    <location>
        <begin position="308"/>
        <end position="385"/>
    </location>
</feature>
<accession>A0A067QLC9</accession>
<dbReference type="Proteomes" id="UP000027135">
    <property type="component" value="Unassembled WGS sequence"/>
</dbReference>
<protein>
    <submittedName>
        <fullName evidence="3">Uncharacterized protein</fullName>
    </submittedName>
</protein>
<reference evidence="3 4" key="1">
    <citation type="journal article" date="2014" name="Nat. Commun.">
        <title>Molecular traces of alternative social organization in a termite genome.</title>
        <authorList>
            <person name="Terrapon N."/>
            <person name="Li C."/>
            <person name="Robertson H.M."/>
            <person name="Ji L."/>
            <person name="Meng X."/>
            <person name="Booth W."/>
            <person name="Chen Z."/>
            <person name="Childers C.P."/>
            <person name="Glastad K.M."/>
            <person name="Gokhale K."/>
            <person name="Gowin J."/>
            <person name="Gronenberg W."/>
            <person name="Hermansen R.A."/>
            <person name="Hu H."/>
            <person name="Hunt B.G."/>
            <person name="Huylmans A.K."/>
            <person name="Khalil S.M."/>
            <person name="Mitchell R.D."/>
            <person name="Munoz-Torres M.C."/>
            <person name="Mustard J.A."/>
            <person name="Pan H."/>
            <person name="Reese J.T."/>
            <person name="Scharf M.E."/>
            <person name="Sun F."/>
            <person name="Vogel H."/>
            <person name="Xiao J."/>
            <person name="Yang W."/>
            <person name="Yang Z."/>
            <person name="Yang Z."/>
            <person name="Zhou J."/>
            <person name="Zhu J."/>
            <person name="Brent C.S."/>
            <person name="Elsik C.G."/>
            <person name="Goodisman M.A."/>
            <person name="Liberles D.A."/>
            <person name="Roe R.M."/>
            <person name="Vargo E.L."/>
            <person name="Vilcinskas A."/>
            <person name="Wang J."/>
            <person name="Bornberg-Bauer E."/>
            <person name="Korb J."/>
            <person name="Zhang G."/>
            <person name="Liebig J."/>
        </authorList>
    </citation>
    <scope>NUCLEOTIDE SEQUENCE [LARGE SCALE GENOMIC DNA]</scope>
    <source>
        <tissue evidence="3">Whole organism</tissue>
    </source>
</reference>
<evidence type="ECO:0000256" key="2">
    <source>
        <dbReference type="SAM" id="SignalP"/>
    </source>
</evidence>
<gene>
    <name evidence="3" type="ORF">L798_15328</name>
</gene>
<feature type="compositionally biased region" description="Polar residues" evidence="1">
    <location>
        <begin position="347"/>
        <end position="385"/>
    </location>
</feature>
<keyword evidence="4" id="KW-1185">Reference proteome</keyword>
<evidence type="ECO:0000313" key="4">
    <source>
        <dbReference type="Proteomes" id="UP000027135"/>
    </source>
</evidence>
<organism evidence="3 4">
    <name type="scientific">Zootermopsis nevadensis</name>
    <name type="common">Dampwood termite</name>
    <dbReference type="NCBI Taxonomy" id="136037"/>
    <lineage>
        <taxon>Eukaryota</taxon>
        <taxon>Metazoa</taxon>
        <taxon>Ecdysozoa</taxon>
        <taxon>Arthropoda</taxon>
        <taxon>Hexapoda</taxon>
        <taxon>Insecta</taxon>
        <taxon>Pterygota</taxon>
        <taxon>Neoptera</taxon>
        <taxon>Polyneoptera</taxon>
        <taxon>Dictyoptera</taxon>
        <taxon>Blattodea</taxon>
        <taxon>Blattoidea</taxon>
        <taxon>Termitoidae</taxon>
        <taxon>Termopsidae</taxon>
        <taxon>Zootermopsis</taxon>
    </lineage>
</organism>
<evidence type="ECO:0000313" key="3">
    <source>
        <dbReference type="EMBL" id="KDR10091.1"/>
    </source>
</evidence>
<keyword evidence="2" id="KW-0732">Signal</keyword>
<name>A0A067QLC9_ZOONE</name>
<sequence length="385" mass="41898">MKTVVVFALLLGLAAATDSSLNFTVFGVGDPVIYPDLQRHIAPYPGVLFSELTYYDAKPTDNYPNLPVYASPYTTSYNPVYSRSPSLSQYFRPYNQEYFNFYDLILNSGILKQLYPRLRTQYLNHFSRLQTSRLGLYPLLNVNGLVQQFNPSYNSLISKIYNNFKNIRNGPVTVFVQSKEDPTKLDAIVIQQGLETLGKSRNTAPLLEAIEATTGVKAAFLFNPINIPASSQKVSVSRYIIPSGMTLSEFAKLAVLAPDTPFLLIIDANSPSASEIKALYQTFKIGKIEVTGDSVNVIPQFPVQTGHYQPQSPVSPQFPVPTGSVESPFSSSSTSSVASGSQSASQYTPQNPNINQASSSPASDGLNVNSNQAAPTSSISSLSAV</sequence>
<feature type="signal peptide" evidence="2">
    <location>
        <begin position="1"/>
        <end position="16"/>
    </location>
</feature>
<dbReference type="EMBL" id="KK853186">
    <property type="protein sequence ID" value="KDR10091.1"/>
    <property type="molecule type" value="Genomic_DNA"/>
</dbReference>
<dbReference type="OrthoDB" id="10586715at2759"/>
<dbReference type="InParanoid" id="A0A067QLC9"/>
<feature type="compositionally biased region" description="Low complexity" evidence="1">
    <location>
        <begin position="309"/>
        <end position="346"/>
    </location>
</feature>
<evidence type="ECO:0000256" key="1">
    <source>
        <dbReference type="SAM" id="MobiDB-lite"/>
    </source>
</evidence>